<evidence type="ECO:0000256" key="1">
    <source>
        <dbReference type="SAM" id="MobiDB-lite"/>
    </source>
</evidence>
<reference evidence="2 3" key="1">
    <citation type="submission" date="2019-06" db="EMBL/GenBank/DDBJ databases">
        <title>Draft genome sequence of the filamentous fungus Phialemoniopsis curvata isolated from diesel fuel.</title>
        <authorList>
            <person name="Varaljay V.A."/>
            <person name="Lyon W.J."/>
            <person name="Crouch A.L."/>
            <person name="Drake C.E."/>
            <person name="Hollomon J.M."/>
            <person name="Nadeau L.J."/>
            <person name="Nunn H.S."/>
            <person name="Stevenson B.S."/>
            <person name="Bojanowski C.L."/>
            <person name="Crookes-Goodson W.J."/>
        </authorList>
    </citation>
    <scope>NUCLEOTIDE SEQUENCE [LARGE SCALE GENOMIC DNA]</scope>
    <source>
        <strain evidence="2 3">D216</strain>
    </source>
</reference>
<dbReference type="SUPFAM" id="SSF54593">
    <property type="entry name" value="Glyoxalase/Bleomycin resistance protein/Dihydroxybiphenyl dioxygenase"/>
    <property type="match status" value="1"/>
</dbReference>
<name>A0A507BAY2_9PEZI</name>
<feature type="region of interest" description="Disordered" evidence="1">
    <location>
        <begin position="100"/>
        <end position="122"/>
    </location>
</feature>
<comment type="caution">
    <text evidence="2">The sequence shown here is derived from an EMBL/GenBank/DDBJ whole genome shotgun (WGS) entry which is preliminary data.</text>
</comment>
<protein>
    <recommendedName>
        <fullName evidence="4">Glyoxalase family protein</fullName>
    </recommendedName>
</protein>
<accession>A0A507BAY2</accession>
<dbReference type="PANTHER" id="PTHR39175:SF1">
    <property type="entry name" value="FAMILY PROTEIN, PUTATIVE (AFU_ORTHOLOGUE AFUA_3G15060)-RELATED"/>
    <property type="match status" value="1"/>
</dbReference>
<gene>
    <name evidence="2" type="ORF">E0L32_005221</name>
</gene>
<dbReference type="PANTHER" id="PTHR39175">
    <property type="entry name" value="FAMILY PROTEIN, PUTATIVE (AFU_ORTHOLOGUE AFUA_3G15060)-RELATED"/>
    <property type="match status" value="1"/>
</dbReference>
<proteinExistence type="predicted"/>
<sequence>MISGIAHVNLVVPAGSLGSAHAFYGSTLGLVSTPVPALQRDRLAWFNIADSGQQVHIAFGRDIDFEGAAAKSSRHPCFRVASRESLLELQRRVWKHFEEGGDGAPLEADRPGEENSGAKGAEYPDRFFARDYAGNRLEFSL</sequence>
<keyword evidence="3" id="KW-1185">Reference proteome</keyword>
<evidence type="ECO:0000313" key="3">
    <source>
        <dbReference type="Proteomes" id="UP000319257"/>
    </source>
</evidence>
<dbReference type="AlphaFoldDB" id="A0A507BAY2"/>
<dbReference type="GeneID" id="41972668"/>
<dbReference type="Proteomes" id="UP000319257">
    <property type="component" value="Unassembled WGS sequence"/>
</dbReference>
<organism evidence="2 3">
    <name type="scientific">Thyridium curvatum</name>
    <dbReference type="NCBI Taxonomy" id="1093900"/>
    <lineage>
        <taxon>Eukaryota</taxon>
        <taxon>Fungi</taxon>
        <taxon>Dikarya</taxon>
        <taxon>Ascomycota</taxon>
        <taxon>Pezizomycotina</taxon>
        <taxon>Sordariomycetes</taxon>
        <taxon>Sordariomycetidae</taxon>
        <taxon>Thyridiales</taxon>
        <taxon>Thyridiaceae</taxon>
        <taxon>Thyridium</taxon>
    </lineage>
</organism>
<evidence type="ECO:0000313" key="2">
    <source>
        <dbReference type="EMBL" id="TPX14529.1"/>
    </source>
</evidence>
<dbReference type="InParanoid" id="A0A507BAY2"/>
<evidence type="ECO:0008006" key="4">
    <source>
        <dbReference type="Google" id="ProtNLM"/>
    </source>
</evidence>
<dbReference type="RefSeq" id="XP_030996240.1">
    <property type="nucleotide sequence ID" value="XM_031139719.1"/>
</dbReference>
<dbReference type="OrthoDB" id="3340372at2759"/>
<dbReference type="EMBL" id="SKBQ01000027">
    <property type="protein sequence ID" value="TPX14529.1"/>
    <property type="molecule type" value="Genomic_DNA"/>
</dbReference>
<dbReference type="Gene3D" id="3.10.180.10">
    <property type="entry name" value="2,3-Dihydroxybiphenyl 1,2-Dioxygenase, domain 1"/>
    <property type="match status" value="1"/>
</dbReference>
<dbReference type="InterPro" id="IPR029068">
    <property type="entry name" value="Glyas_Bleomycin-R_OHBP_Dase"/>
</dbReference>